<keyword evidence="1" id="KW-0732">Signal</keyword>
<reference evidence="2 3" key="1">
    <citation type="submission" date="2016-09" db="EMBL/GenBank/DDBJ databases">
        <title>Xenorhabdus thuongxuanensis sp. nov. and Xenorhabdus eapokensis sp. nov., isolated from Steinernema species.</title>
        <authorList>
            <person name="Kaempfer P."/>
            <person name="Tobias N.J."/>
            <person name="Phan Ke L."/>
            <person name="Bode H.B."/>
            <person name="Glaeser S.P."/>
        </authorList>
    </citation>
    <scope>NUCLEOTIDE SEQUENCE [LARGE SCALE GENOMIC DNA]</scope>
    <source>
        <strain evidence="2 3">30TX1</strain>
    </source>
</reference>
<feature type="chain" id="PRO_5012389112" evidence="1">
    <location>
        <begin position="25"/>
        <end position="193"/>
    </location>
</feature>
<dbReference type="OrthoDB" id="6631088at2"/>
<dbReference type="AlphaFoldDB" id="A0A1Q5TLJ7"/>
<sequence>MKSGKNNISSIAATMALSLAPVPADNVGSYIATSPTQNTLMLQDVNQSMVYMPIDEAQQYIADLANRMRGHLRNLRAEWEEKRIPIDDKSLSKFARENQHYFTKHITFCTALVKASKEALSQTTDQALRKEIMQFGRAAADLRYTIEEILTFTKNTHESPKVLEVASQFNKEEVQALIRAEHQALGLDKPSFH</sequence>
<dbReference type="EMBL" id="MKGR01000045">
    <property type="protein sequence ID" value="OKP01106.1"/>
    <property type="molecule type" value="Genomic_DNA"/>
</dbReference>
<dbReference type="RefSeq" id="WP_074021758.1">
    <property type="nucleotide sequence ID" value="NZ_CAWMWP010000071.1"/>
</dbReference>
<evidence type="ECO:0000313" key="3">
    <source>
        <dbReference type="Proteomes" id="UP000186277"/>
    </source>
</evidence>
<organism evidence="2 3">
    <name type="scientific">Xenorhabdus thuongxuanensis</name>
    <dbReference type="NCBI Taxonomy" id="1873484"/>
    <lineage>
        <taxon>Bacteria</taxon>
        <taxon>Pseudomonadati</taxon>
        <taxon>Pseudomonadota</taxon>
        <taxon>Gammaproteobacteria</taxon>
        <taxon>Enterobacterales</taxon>
        <taxon>Morganellaceae</taxon>
        <taxon>Xenorhabdus</taxon>
    </lineage>
</organism>
<gene>
    <name evidence="2" type="ORF">Xentx_03469</name>
</gene>
<proteinExistence type="predicted"/>
<dbReference type="Proteomes" id="UP000186277">
    <property type="component" value="Unassembled WGS sequence"/>
</dbReference>
<name>A0A1Q5TLJ7_9GAMM</name>
<accession>A0A1Q5TLJ7</accession>
<feature type="signal peptide" evidence="1">
    <location>
        <begin position="1"/>
        <end position="24"/>
    </location>
</feature>
<keyword evidence="3" id="KW-1185">Reference proteome</keyword>
<protein>
    <submittedName>
        <fullName evidence="2">Uncharacterized protein</fullName>
    </submittedName>
</protein>
<evidence type="ECO:0000313" key="2">
    <source>
        <dbReference type="EMBL" id="OKP01106.1"/>
    </source>
</evidence>
<evidence type="ECO:0000256" key="1">
    <source>
        <dbReference type="SAM" id="SignalP"/>
    </source>
</evidence>
<comment type="caution">
    <text evidence="2">The sequence shown here is derived from an EMBL/GenBank/DDBJ whole genome shotgun (WGS) entry which is preliminary data.</text>
</comment>